<dbReference type="RefSeq" id="WP_218324122.1">
    <property type="nucleotide sequence ID" value="NZ_JAHUZB010000001.1"/>
</dbReference>
<dbReference type="PANTHER" id="PTHR43434:SF20">
    <property type="entry name" value="5'-NUCLEOTIDASE"/>
    <property type="match status" value="1"/>
</dbReference>
<name>A0ABS6T7C0_9ENTE</name>
<evidence type="ECO:0000313" key="1">
    <source>
        <dbReference type="EMBL" id="MBV7389049.1"/>
    </source>
</evidence>
<proteinExistence type="predicted"/>
<reference evidence="1 2" key="1">
    <citation type="submission" date="2021-06" db="EMBL/GenBank/DDBJ databases">
        <title>Enterococcus alishanensis sp. nov., a novel lactic acid bacterium isolated from fresh coffee beans.</title>
        <authorList>
            <person name="Chen Y.-S."/>
        </authorList>
    </citation>
    <scope>NUCLEOTIDE SEQUENCE [LARGE SCALE GENOMIC DNA]</scope>
    <source>
        <strain evidence="1 2">ALS3</strain>
    </source>
</reference>
<accession>A0ABS6T7C0</accession>
<gene>
    <name evidence="1" type="ORF">KUA55_00025</name>
</gene>
<organism evidence="1 2">
    <name type="scientific">Enterococcus alishanensis</name>
    <dbReference type="NCBI Taxonomy" id="1303817"/>
    <lineage>
        <taxon>Bacteria</taxon>
        <taxon>Bacillati</taxon>
        <taxon>Bacillota</taxon>
        <taxon>Bacilli</taxon>
        <taxon>Lactobacillales</taxon>
        <taxon>Enterococcaceae</taxon>
        <taxon>Enterococcus</taxon>
    </lineage>
</organism>
<protein>
    <submittedName>
        <fullName evidence="1">HAD hydrolase-like protein</fullName>
    </submittedName>
</protein>
<dbReference type="SFLD" id="SFLDG01129">
    <property type="entry name" value="C1.5:_HAD__Beta-PGM__Phosphata"/>
    <property type="match status" value="1"/>
</dbReference>
<dbReference type="InterPro" id="IPR050155">
    <property type="entry name" value="HAD-like_hydrolase_sf"/>
</dbReference>
<dbReference type="Proteomes" id="UP000774130">
    <property type="component" value="Unassembled WGS sequence"/>
</dbReference>
<dbReference type="EMBL" id="JAHUZB010000001">
    <property type="protein sequence ID" value="MBV7389049.1"/>
    <property type="molecule type" value="Genomic_DNA"/>
</dbReference>
<dbReference type="InterPro" id="IPR041492">
    <property type="entry name" value="HAD_2"/>
</dbReference>
<dbReference type="SFLD" id="SFLDS00003">
    <property type="entry name" value="Haloacid_Dehalogenase"/>
    <property type="match status" value="1"/>
</dbReference>
<dbReference type="Pfam" id="PF13419">
    <property type="entry name" value="HAD_2"/>
    <property type="match status" value="1"/>
</dbReference>
<comment type="caution">
    <text evidence="1">The sequence shown here is derived from an EMBL/GenBank/DDBJ whole genome shotgun (WGS) entry which is preliminary data.</text>
</comment>
<keyword evidence="2" id="KW-1185">Reference proteome</keyword>
<dbReference type="PANTHER" id="PTHR43434">
    <property type="entry name" value="PHOSPHOGLYCOLATE PHOSPHATASE"/>
    <property type="match status" value="1"/>
</dbReference>
<evidence type="ECO:0000313" key="2">
    <source>
        <dbReference type="Proteomes" id="UP000774130"/>
    </source>
</evidence>
<sequence length="213" mass="23450">MKNTILFDLDGTLVDSSEGIINSLNYMIDRLGLKKLDQATLRLFIGPPLKDSLSTYLEVTDPLEIDQAIATYREHFAVAGLKELTMYPNIAETLTSLAKENRLAVATSKPEKYAKQIIKNLGLNQFEGVFGADMDGKLSSKTAVIEYALDQLDTTEGIMVGDREFDILGGRENHLKTIGVLYGFGDRTELTAAGADEIIESVTELPFAIKKIK</sequence>